<dbReference type="OrthoDB" id="5772680at2"/>
<comment type="caution">
    <text evidence="12">The sequence shown here is derived from an EMBL/GenBank/DDBJ whole genome shotgun (WGS) entry which is preliminary data.</text>
</comment>
<feature type="region of interest" description="Disordered" evidence="7">
    <location>
        <begin position="520"/>
        <end position="558"/>
    </location>
</feature>
<proteinExistence type="predicted"/>
<feature type="transmembrane region" description="Helical" evidence="8">
    <location>
        <begin position="324"/>
        <end position="345"/>
    </location>
</feature>
<dbReference type="EMBL" id="QPMM01000004">
    <property type="protein sequence ID" value="RFS23380.1"/>
    <property type="molecule type" value="Genomic_DNA"/>
</dbReference>
<feature type="transmembrane region" description="Helical" evidence="8">
    <location>
        <begin position="144"/>
        <end position="167"/>
    </location>
</feature>
<protein>
    <submittedName>
        <fullName evidence="12">PspC domain-containing protein</fullName>
    </submittedName>
</protein>
<comment type="subcellular location">
    <subcellularLocation>
        <location evidence="1">Cell membrane</location>
        <topology evidence="1">Single-pass membrane protein</topology>
    </subcellularLocation>
</comment>
<keyword evidence="6" id="KW-0175">Coiled coil</keyword>
<name>A0A3E1YBJ4_9BACT</name>
<accession>A0A3E1YBJ4</accession>
<feature type="domain" description="PspC-related ToastRack" evidence="11">
    <location>
        <begin position="401"/>
        <end position="530"/>
    </location>
</feature>
<dbReference type="Proteomes" id="UP000260644">
    <property type="component" value="Unassembled WGS sequence"/>
</dbReference>
<evidence type="ECO:0000259" key="9">
    <source>
        <dbReference type="Pfam" id="PF04024"/>
    </source>
</evidence>
<dbReference type="PANTHER" id="PTHR33885">
    <property type="entry name" value="PHAGE SHOCK PROTEIN C"/>
    <property type="match status" value="1"/>
</dbReference>
<organism evidence="12 13">
    <name type="scientific">Chitinophaga silvatica</name>
    <dbReference type="NCBI Taxonomy" id="2282649"/>
    <lineage>
        <taxon>Bacteria</taxon>
        <taxon>Pseudomonadati</taxon>
        <taxon>Bacteroidota</taxon>
        <taxon>Chitinophagia</taxon>
        <taxon>Chitinophagales</taxon>
        <taxon>Chitinophagaceae</taxon>
        <taxon>Chitinophaga</taxon>
    </lineage>
</organism>
<evidence type="ECO:0000313" key="12">
    <source>
        <dbReference type="EMBL" id="RFS23380.1"/>
    </source>
</evidence>
<dbReference type="Pfam" id="PF22571">
    <property type="entry name" value="LiaI-LiaF-TM_PspC"/>
    <property type="match status" value="1"/>
</dbReference>
<feature type="coiled-coil region" evidence="6">
    <location>
        <begin position="184"/>
        <end position="211"/>
    </location>
</feature>
<evidence type="ECO:0000256" key="6">
    <source>
        <dbReference type="SAM" id="Coils"/>
    </source>
</evidence>
<dbReference type="GO" id="GO:0005886">
    <property type="term" value="C:plasma membrane"/>
    <property type="evidence" value="ECO:0007669"/>
    <property type="project" value="UniProtKB-SubCell"/>
</dbReference>
<evidence type="ECO:0000313" key="13">
    <source>
        <dbReference type="Proteomes" id="UP000260644"/>
    </source>
</evidence>
<gene>
    <name evidence="12" type="ORF">DVR12_10205</name>
</gene>
<evidence type="ECO:0000256" key="5">
    <source>
        <dbReference type="ARBA" id="ARBA00023136"/>
    </source>
</evidence>
<dbReference type="Pfam" id="PF22744">
    <property type="entry name" value="Toast-rack_PspC-Cterm"/>
    <property type="match status" value="1"/>
</dbReference>
<feature type="transmembrane region" description="Helical" evidence="8">
    <location>
        <begin position="290"/>
        <end position="312"/>
    </location>
</feature>
<dbReference type="InterPro" id="IPR054319">
    <property type="entry name" value="PspC-rel_ToastRack"/>
</dbReference>
<feature type="domain" description="Phage shock protein PspC N-terminal" evidence="9">
    <location>
        <begin position="113"/>
        <end position="170"/>
    </location>
</feature>
<dbReference type="RefSeq" id="WP_116975573.1">
    <property type="nucleotide sequence ID" value="NZ_QPMM01000004.1"/>
</dbReference>
<dbReference type="InterPro" id="IPR052027">
    <property type="entry name" value="PspC"/>
</dbReference>
<keyword evidence="5 8" id="KW-0472">Membrane</keyword>
<feature type="region of interest" description="Disordered" evidence="7">
    <location>
        <begin position="77"/>
        <end position="115"/>
    </location>
</feature>
<evidence type="ECO:0000256" key="3">
    <source>
        <dbReference type="ARBA" id="ARBA00022692"/>
    </source>
</evidence>
<keyword evidence="13" id="KW-1185">Reference proteome</keyword>
<evidence type="ECO:0000256" key="4">
    <source>
        <dbReference type="ARBA" id="ARBA00022989"/>
    </source>
</evidence>
<keyword evidence="3 8" id="KW-0812">Transmembrane</keyword>
<evidence type="ECO:0000256" key="1">
    <source>
        <dbReference type="ARBA" id="ARBA00004162"/>
    </source>
</evidence>
<evidence type="ECO:0000256" key="8">
    <source>
        <dbReference type="SAM" id="Phobius"/>
    </source>
</evidence>
<dbReference type="InterPro" id="IPR054321">
    <property type="entry name" value="PspC-rel_TM"/>
</dbReference>
<evidence type="ECO:0000259" key="11">
    <source>
        <dbReference type="Pfam" id="PF22744"/>
    </source>
</evidence>
<evidence type="ECO:0000259" key="10">
    <source>
        <dbReference type="Pfam" id="PF22571"/>
    </source>
</evidence>
<sequence>MKKIININLAGRLIPIEDSAYEILNQYLNSLKKYFSKEEGGDEIVADIESRIAELFQDKLKKGAHCITDEDVNTVKTSMGTPEQFDESGSTSNAKEEATSGNTEEPYNPRPRKRLYRDPENKVVSGVCSGLGAYFNIDPVVFRIIFALLAIGGFGSGVLVYFILWVATPTADTAAEKLEMRGERVDLNSIKNTIQDEINQMKNQAKNVGNDIRNFSQGRGKQIGSEFERVFTGVASGVGSILVFVTKGFFYFFAAVVLFCLVIVAITMAVSSAALFPWKDLLLHGTIQNTLIWPAIGLLIGIPILSLIIFIVRKLTGINETSRYVGYTLSFLWFLGLAFAGIVAISMVKDWRRETTETTSVFIQQPSNGKLILKKAPGTLLTDWDNDWHINFFNNKMLVDDDTIVINRIRIRVEKSPDANFHADILKYSAGRNIQQARNFANDIEFSITQKDSIIYIPEGFTLPLHSTFRGQGVTLVIQVPNGKFLEADREVTHNYDFRRSGRGYNANWDDDSYYDGEPVKLKMTNDGVKNENEPVKQSDTTSHEKKDSTASEKGYRYKGPAATNVKKTVKITMSADRLITLISPTLYKIVNG</sequence>
<keyword evidence="4 8" id="KW-1133">Transmembrane helix</keyword>
<feature type="compositionally biased region" description="Basic and acidic residues" evidence="7">
    <location>
        <begin position="529"/>
        <end position="556"/>
    </location>
</feature>
<dbReference type="AlphaFoldDB" id="A0A3E1YBJ4"/>
<dbReference type="PANTHER" id="PTHR33885:SF3">
    <property type="entry name" value="PHAGE SHOCK PROTEIN C"/>
    <property type="match status" value="1"/>
</dbReference>
<keyword evidence="2" id="KW-1003">Cell membrane</keyword>
<evidence type="ECO:0000256" key="2">
    <source>
        <dbReference type="ARBA" id="ARBA00022475"/>
    </source>
</evidence>
<dbReference type="InterPro" id="IPR007168">
    <property type="entry name" value="Phageshock_PspC_N"/>
</dbReference>
<feature type="domain" description="PspC-related transmembrane region" evidence="10">
    <location>
        <begin position="221"/>
        <end position="349"/>
    </location>
</feature>
<evidence type="ECO:0000256" key="7">
    <source>
        <dbReference type="SAM" id="MobiDB-lite"/>
    </source>
</evidence>
<feature type="compositionally biased region" description="Polar residues" evidence="7">
    <location>
        <begin position="77"/>
        <end position="105"/>
    </location>
</feature>
<reference evidence="12 13" key="1">
    <citation type="submission" date="2018-07" db="EMBL/GenBank/DDBJ databases">
        <title>Chitinophaga K2CV101002-2 sp. nov., isolated from a monsoon evergreen broad-leaved forest soil.</title>
        <authorList>
            <person name="Lv Y."/>
        </authorList>
    </citation>
    <scope>NUCLEOTIDE SEQUENCE [LARGE SCALE GENOMIC DNA]</scope>
    <source>
        <strain evidence="12 13">GDMCC 1.1288</strain>
    </source>
</reference>
<dbReference type="Pfam" id="PF04024">
    <property type="entry name" value="PspC"/>
    <property type="match status" value="1"/>
</dbReference>
<feature type="transmembrane region" description="Helical" evidence="8">
    <location>
        <begin position="249"/>
        <end position="278"/>
    </location>
</feature>